<evidence type="ECO:0000259" key="8">
    <source>
        <dbReference type="Pfam" id="PF02687"/>
    </source>
</evidence>
<evidence type="ECO:0000256" key="7">
    <source>
        <dbReference type="SAM" id="Phobius"/>
    </source>
</evidence>
<gene>
    <name evidence="10" type="ORF">ENV54_05660</name>
</gene>
<dbReference type="GO" id="GO:0005886">
    <property type="term" value="C:plasma membrane"/>
    <property type="evidence" value="ECO:0007669"/>
    <property type="project" value="UniProtKB-SubCell"/>
</dbReference>
<organism evidence="10">
    <name type="scientific">Desulfomonile tiedjei</name>
    <dbReference type="NCBI Taxonomy" id="2358"/>
    <lineage>
        <taxon>Bacteria</taxon>
        <taxon>Pseudomonadati</taxon>
        <taxon>Thermodesulfobacteriota</taxon>
        <taxon>Desulfomonilia</taxon>
        <taxon>Desulfomonilales</taxon>
        <taxon>Desulfomonilaceae</taxon>
        <taxon>Desulfomonile</taxon>
    </lineage>
</organism>
<dbReference type="AlphaFoldDB" id="A0A7C4ARF5"/>
<reference evidence="10" key="1">
    <citation type="journal article" date="2020" name="mSystems">
        <title>Genome- and Community-Level Interaction Insights into Carbon Utilization and Element Cycling Functions of Hydrothermarchaeota in Hydrothermal Sediment.</title>
        <authorList>
            <person name="Zhou Z."/>
            <person name="Liu Y."/>
            <person name="Xu W."/>
            <person name="Pan J."/>
            <person name="Luo Z.H."/>
            <person name="Li M."/>
        </authorList>
    </citation>
    <scope>NUCLEOTIDE SEQUENCE [LARGE SCALE GENOMIC DNA]</scope>
    <source>
        <strain evidence="10">SpSt-769</strain>
    </source>
</reference>
<proteinExistence type="inferred from homology"/>
<feature type="transmembrane region" description="Helical" evidence="7">
    <location>
        <begin position="346"/>
        <end position="372"/>
    </location>
</feature>
<dbReference type="Pfam" id="PF02687">
    <property type="entry name" value="FtsX"/>
    <property type="match status" value="1"/>
</dbReference>
<dbReference type="InterPro" id="IPR050250">
    <property type="entry name" value="Macrolide_Exporter_MacB"/>
</dbReference>
<evidence type="ECO:0000256" key="3">
    <source>
        <dbReference type="ARBA" id="ARBA00022692"/>
    </source>
</evidence>
<evidence type="ECO:0000256" key="4">
    <source>
        <dbReference type="ARBA" id="ARBA00022989"/>
    </source>
</evidence>
<evidence type="ECO:0000256" key="5">
    <source>
        <dbReference type="ARBA" id="ARBA00023136"/>
    </source>
</evidence>
<accession>A0A7C4ARF5</accession>
<name>A0A7C4ARF5_9BACT</name>
<feature type="domain" description="ABC3 transporter permease C-terminal" evidence="8">
    <location>
        <begin position="267"/>
        <end position="382"/>
    </location>
</feature>
<dbReference type="Pfam" id="PF12704">
    <property type="entry name" value="MacB_PCD"/>
    <property type="match status" value="1"/>
</dbReference>
<dbReference type="EMBL" id="DTGT01000178">
    <property type="protein sequence ID" value="HGH60768.1"/>
    <property type="molecule type" value="Genomic_DNA"/>
</dbReference>
<feature type="transmembrane region" description="Helical" evidence="7">
    <location>
        <begin position="307"/>
        <end position="334"/>
    </location>
</feature>
<feature type="transmembrane region" description="Helical" evidence="7">
    <location>
        <begin position="262"/>
        <end position="287"/>
    </location>
</feature>
<feature type="domain" description="MacB-like periplasmic core" evidence="9">
    <location>
        <begin position="24"/>
        <end position="202"/>
    </location>
</feature>
<feature type="transmembrane region" description="Helical" evidence="7">
    <location>
        <begin position="21"/>
        <end position="41"/>
    </location>
</feature>
<evidence type="ECO:0000259" key="9">
    <source>
        <dbReference type="Pfam" id="PF12704"/>
    </source>
</evidence>
<dbReference type="PANTHER" id="PTHR30572:SF4">
    <property type="entry name" value="ABC TRANSPORTER PERMEASE YTRF"/>
    <property type="match status" value="1"/>
</dbReference>
<evidence type="ECO:0000256" key="6">
    <source>
        <dbReference type="ARBA" id="ARBA00038076"/>
    </source>
</evidence>
<dbReference type="InterPro" id="IPR003838">
    <property type="entry name" value="ABC3_permease_C"/>
</dbReference>
<dbReference type="PANTHER" id="PTHR30572">
    <property type="entry name" value="MEMBRANE COMPONENT OF TRANSPORTER-RELATED"/>
    <property type="match status" value="1"/>
</dbReference>
<comment type="subcellular location">
    <subcellularLocation>
        <location evidence="1">Cell membrane</location>
        <topology evidence="1">Multi-pass membrane protein</topology>
    </subcellularLocation>
</comment>
<sequence>MGIIDLLLVSIRQVSRLRRRYRSAVIGTALGTAGLITVMTVGDSVEENLGRNLGILGSATTVKATIDYSYFRHNDIEDVRKLPGVLDAAPAVFHDVRLVSHGKKVKYGARLAGVESNIFRVVYLPLAEGRPLTREDAEKRRAVCVIGDEVRKALFEPDESPIGQSVDILGISFRVVGVLAQPEDPLFGQTILLPISLGRSQIPDMFPIRKLYIIPKNWYMTEDVHKRVSALLTGRQPKYGQSITYDADRIEVMKKTVDTFKFFLYTAIGVTLVLGGLGVTNVMLALVKERTTEIGLRKAVGATDGAIVSQFLCESLMVSLMSCVVGIIAGGFLVEIIATAMIKGKVAYGMLFQSIVISVIIGIVVGVVSGVLPARTAGRLDPVVAMRFE</sequence>
<evidence type="ECO:0000256" key="2">
    <source>
        <dbReference type="ARBA" id="ARBA00022475"/>
    </source>
</evidence>
<comment type="caution">
    <text evidence="10">The sequence shown here is derived from an EMBL/GenBank/DDBJ whole genome shotgun (WGS) entry which is preliminary data.</text>
</comment>
<keyword evidence="2" id="KW-1003">Cell membrane</keyword>
<protein>
    <submittedName>
        <fullName evidence="10">FtsX-like permease family protein</fullName>
    </submittedName>
</protein>
<dbReference type="GO" id="GO:0022857">
    <property type="term" value="F:transmembrane transporter activity"/>
    <property type="evidence" value="ECO:0007669"/>
    <property type="project" value="TreeGrafter"/>
</dbReference>
<evidence type="ECO:0000313" key="10">
    <source>
        <dbReference type="EMBL" id="HGH60768.1"/>
    </source>
</evidence>
<evidence type="ECO:0000256" key="1">
    <source>
        <dbReference type="ARBA" id="ARBA00004651"/>
    </source>
</evidence>
<keyword evidence="3 7" id="KW-0812">Transmembrane</keyword>
<comment type="similarity">
    <text evidence="6">Belongs to the ABC-4 integral membrane protein family.</text>
</comment>
<keyword evidence="5 7" id="KW-0472">Membrane</keyword>
<dbReference type="InterPro" id="IPR025857">
    <property type="entry name" value="MacB_PCD"/>
</dbReference>
<keyword evidence="4 7" id="KW-1133">Transmembrane helix</keyword>